<dbReference type="PANTHER" id="PTHR37285">
    <property type="entry name" value="SPORE WALL MATURATION PROTEIN DIT1"/>
    <property type="match status" value="1"/>
</dbReference>
<keyword evidence="2" id="KW-1185">Reference proteome</keyword>
<dbReference type="EMBL" id="CP015054">
    <property type="protein sequence ID" value="QGN13920.1"/>
    <property type="molecule type" value="Genomic_DNA"/>
</dbReference>
<reference evidence="1 2" key="1">
    <citation type="submission" date="2016-03" db="EMBL/GenBank/DDBJ databases">
        <title>How can Kluyveromyces marxianus grow so fast - potential evolutionary course in Saccharomyces Complex revealed by comparative genomics.</title>
        <authorList>
            <person name="Mo W."/>
            <person name="Lu W."/>
            <person name="Yang X."/>
            <person name="Qi J."/>
            <person name="Lv H."/>
        </authorList>
    </citation>
    <scope>NUCLEOTIDE SEQUENCE [LARGE SCALE GENOMIC DNA]</scope>
    <source>
        <strain evidence="1 2">FIM1</strain>
    </source>
</reference>
<dbReference type="Proteomes" id="UP000422736">
    <property type="component" value="Chromosome 1"/>
</dbReference>
<accession>A0ABX6ENV7</accession>
<dbReference type="InterPro" id="IPR007817">
    <property type="entry name" value="Isocyanide_synthase_DIT1"/>
</dbReference>
<organism evidence="1 2">
    <name type="scientific">Kluyveromyces marxianus</name>
    <name type="common">Yeast</name>
    <name type="synonym">Candida kefyr</name>
    <dbReference type="NCBI Taxonomy" id="4911"/>
    <lineage>
        <taxon>Eukaryota</taxon>
        <taxon>Fungi</taxon>
        <taxon>Dikarya</taxon>
        <taxon>Ascomycota</taxon>
        <taxon>Saccharomycotina</taxon>
        <taxon>Saccharomycetes</taxon>
        <taxon>Saccharomycetales</taxon>
        <taxon>Saccharomycetaceae</taxon>
        <taxon>Kluyveromyces</taxon>
    </lineage>
</organism>
<dbReference type="PANTHER" id="PTHR37285:SF5">
    <property type="entry name" value="SPORE WALL MATURATION PROTEIN DIT1"/>
    <property type="match status" value="1"/>
</dbReference>
<name>A0ABX6ENV7_KLUMA</name>
<sequence>MTNDNLPVIKEANHPYSDIEISHGKTKDDMSTYSKFLCLYTRHPETYGLYCIQDKQSCQFTENWDSIVSLLKRHPAKVNSHGVRELLISAEESNAMTPFDDIGIKVSEYQLANEKQVRGVITTVENENKFNDWFIYHILGKLEVGYSCEPIVENTMDYAELFTQYFEDNLKNAIEDDEWVSMKGREYFKERVEYFTNRYKRIECILPAFPCKSTNLNKVHGPIPDKGEELAFANLIKATKDVGKFYPPGLKVWIVSDGHVFSDCIGTDDDVVDSYTAHLHALYESIAEPGVDAIGFKGLKDLFFEGETAESFNSEWIDEIELPHYTGTKIAPDSELCRKILMKGCDTENGRLKKQLNIPEHPRLHLFRGFSKFMSEDLCLLPYFDGMSKKGFKKIVAKVAFEMIKRNDAYSNLVELVFPHHLRLSIHAHTNSGPKFGIKIISNSQCKTIKSLDCEEEPIFDDLLHIPTPWHNCVIKLEDTERFYLTKSKVVMDAISNGSYIGEWVKTDVNTGIGGHYLLKRVKKVNKIN</sequence>
<protein>
    <submittedName>
        <fullName evidence="1">Spore wall maturation protein DIT1</fullName>
    </submittedName>
</protein>
<evidence type="ECO:0000313" key="1">
    <source>
        <dbReference type="EMBL" id="QGN13920.1"/>
    </source>
</evidence>
<dbReference type="Pfam" id="PF05141">
    <property type="entry name" value="DIT1_PvcA"/>
    <property type="match status" value="1"/>
</dbReference>
<evidence type="ECO:0000313" key="2">
    <source>
        <dbReference type="Proteomes" id="UP000422736"/>
    </source>
</evidence>
<proteinExistence type="predicted"/>
<gene>
    <name evidence="1" type="primary">DIT1</name>
    <name evidence="1" type="ORF">FIM1_568</name>
</gene>